<feature type="compositionally biased region" description="Basic and acidic residues" evidence="1">
    <location>
        <begin position="186"/>
        <end position="196"/>
    </location>
</feature>
<feature type="region of interest" description="Disordered" evidence="1">
    <location>
        <begin position="80"/>
        <end position="110"/>
    </location>
</feature>
<reference evidence="3 4" key="1">
    <citation type="submission" date="2018-12" db="EMBL/GenBank/DDBJ databases">
        <title>The whole draft genome of Streptomyce luteoverticillatus CGMCC 15060.</title>
        <authorList>
            <person name="Feng Z."/>
            <person name="Chen G."/>
            <person name="Zhang J."/>
            <person name="Zhu H."/>
            <person name="Yu X."/>
            <person name="Zhang W."/>
            <person name="Zhang X."/>
        </authorList>
    </citation>
    <scope>NUCLEOTIDE SEQUENCE [LARGE SCALE GENOMIC DNA]</scope>
    <source>
        <strain evidence="3 4">CGMCC 15060</strain>
    </source>
</reference>
<keyword evidence="4" id="KW-1185">Reference proteome</keyword>
<feature type="transmembrane region" description="Helical" evidence="2">
    <location>
        <begin position="157"/>
        <end position="178"/>
    </location>
</feature>
<evidence type="ECO:0008006" key="5">
    <source>
        <dbReference type="Google" id="ProtNLM"/>
    </source>
</evidence>
<dbReference type="AlphaFoldDB" id="A0A3Q9FXN1"/>
<feature type="region of interest" description="Disordered" evidence="1">
    <location>
        <begin position="186"/>
        <end position="207"/>
    </location>
</feature>
<organism evidence="3 4">
    <name type="scientific">Streptomyces luteoverticillatus</name>
    <name type="common">Streptoverticillium luteoverticillatus</name>
    <dbReference type="NCBI Taxonomy" id="66425"/>
    <lineage>
        <taxon>Bacteria</taxon>
        <taxon>Bacillati</taxon>
        <taxon>Actinomycetota</taxon>
        <taxon>Actinomycetes</taxon>
        <taxon>Kitasatosporales</taxon>
        <taxon>Streptomycetaceae</taxon>
        <taxon>Streptomyces</taxon>
    </lineage>
</organism>
<protein>
    <recommendedName>
        <fullName evidence="5">Transmembrane protein</fullName>
    </recommendedName>
</protein>
<keyword evidence="2" id="KW-1133">Transmembrane helix</keyword>
<evidence type="ECO:0000313" key="3">
    <source>
        <dbReference type="EMBL" id="AZQ72559.1"/>
    </source>
</evidence>
<dbReference type="RefSeq" id="WP_126915078.1">
    <property type="nucleotide sequence ID" value="NZ_CP034587.1"/>
</dbReference>
<dbReference type="EMBL" id="CP034587">
    <property type="protein sequence ID" value="AZQ72559.1"/>
    <property type="molecule type" value="Genomic_DNA"/>
</dbReference>
<sequence>MHMNSAPHLLTEDRPEFERVLDQALRTANHDPQISALAAAIGQRLNTEQLRSMALSAMTAISACAMTEYQDFVRAREEQRAWSATARPPAGEDDGPTGAPSPSTADVPEDQGAGAGAVVVVLAPVLAGIAAFLFLLIGYVLRTVGSNGAVADPIIKIGWWFGGFTVAAVLIASSGMLVTAVRNGRQAEETPRHDGLPDGYDQLSQETERAREAWRQALLDRGILPFLRESLANTPAVQRRPPSPRNRPGPGRTPQLGYSRPGFSSPDDGRSSPTRTGFTSPDYTGPEFGGPAPRQGPRKD</sequence>
<gene>
    <name evidence="3" type="ORF">EKH77_16225</name>
</gene>
<dbReference type="OrthoDB" id="3868051at2"/>
<evidence type="ECO:0000256" key="2">
    <source>
        <dbReference type="SAM" id="Phobius"/>
    </source>
</evidence>
<evidence type="ECO:0000313" key="4">
    <source>
        <dbReference type="Proteomes" id="UP000267900"/>
    </source>
</evidence>
<feature type="compositionally biased region" description="Polar residues" evidence="1">
    <location>
        <begin position="271"/>
        <end position="282"/>
    </location>
</feature>
<keyword evidence="2" id="KW-0472">Membrane</keyword>
<dbReference type="Proteomes" id="UP000267900">
    <property type="component" value="Chromosome"/>
</dbReference>
<keyword evidence="2" id="KW-0812">Transmembrane</keyword>
<accession>A0A3Q9FXN1</accession>
<feature type="region of interest" description="Disordered" evidence="1">
    <location>
        <begin position="232"/>
        <end position="300"/>
    </location>
</feature>
<feature type="transmembrane region" description="Helical" evidence="2">
    <location>
        <begin position="113"/>
        <end position="137"/>
    </location>
</feature>
<name>A0A3Q9FXN1_STRLT</name>
<proteinExistence type="predicted"/>
<evidence type="ECO:0000256" key="1">
    <source>
        <dbReference type="SAM" id="MobiDB-lite"/>
    </source>
</evidence>